<dbReference type="eggNOG" id="ENOG502S6IE">
    <property type="taxonomic scope" value="Eukaryota"/>
</dbReference>
<dbReference type="OMA" id="YYIIFEE"/>
<dbReference type="InterPro" id="IPR016186">
    <property type="entry name" value="C-type_lectin-like/link_sf"/>
</dbReference>
<dbReference type="AlphaFoldDB" id="G3U4W8"/>
<keyword evidence="5 8" id="KW-1133">Transmembrane helix</keyword>
<accession>G3U4W8</accession>
<evidence type="ECO:0000313" key="11">
    <source>
        <dbReference type="Proteomes" id="UP000007646"/>
    </source>
</evidence>
<dbReference type="SMART" id="SM00034">
    <property type="entry name" value="CLECT"/>
    <property type="match status" value="1"/>
</dbReference>
<dbReference type="GO" id="GO:0030246">
    <property type="term" value="F:carbohydrate binding"/>
    <property type="evidence" value="ECO:0007669"/>
    <property type="project" value="UniProtKB-KW"/>
</dbReference>
<reference evidence="10 11" key="1">
    <citation type="submission" date="2009-06" db="EMBL/GenBank/DDBJ databases">
        <title>The Genome Sequence of Loxodonta africana (African elephant).</title>
        <authorList>
            <person name="Di Palma F."/>
            <person name="Heiman D."/>
            <person name="Young S."/>
            <person name="Johnson J."/>
            <person name="Lander E.S."/>
            <person name="Lindblad-Toh K."/>
        </authorList>
    </citation>
    <scope>NUCLEOTIDE SEQUENCE [LARGE SCALE GENOMIC DNA]</scope>
    <source>
        <strain evidence="10 11">Isolate ISIS603380</strain>
    </source>
</reference>
<keyword evidence="7" id="KW-0325">Glycoprotein</keyword>
<dbReference type="FunCoup" id="G3U4W8">
    <property type="interactions" value="21"/>
</dbReference>
<dbReference type="Gene3D" id="3.10.100.10">
    <property type="entry name" value="Mannose-Binding Protein A, subunit A"/>
    <property type="match status" value="1"/>
</dbReference>
<dbReference type="GO" id="GO:0045954">
    <property type="term" value="P:positive regulation of natural killer cell mediated cytotoxicity"/>
    <property type="evidence" value="ECO:0007669"/>
    <property type="project" value="TreeGrafter"/>
</dbReference>
<name>G3U4W8_LOXAF</name>
<dbReference type="PANTHER" id="PTHR22800">
    <property type="entry name" value="C-TYPE LECTIN PROTEINS"/>
    <property type="match status" value="1"/>
</dbReference>
<dbReference type="InterPro" id="IPR033992">
    <property type="entry name" value="NKR-like_CTLD"/>
</dbReference>
<dbReference type="Pfam" id="PF00059">
    <property type="entry name" value="Lectin_C"/>
    <property type="match status" value="1"/>
</dbReference>
<dbReference type="PROSITE" id="PS50041">
    <property type="entry name" value="C_TYPE_LECTIN_2"/>
    <property type="match status" value="1"/>
</dbReference>
<keyword evidence="4" id="KW-0735">Signal-anchor</keyword>
<comment type="subcellular location">
    <subcellularLocation>
        <location evidence="1">Membrane</location>
        <topology evidence="1">Single-pass type II membrane protein</topology>
    </subcellularLocation>
</comment>
<organism evidence="10 11">
    <name type="scientific">Loxodonta africana</name>
    <name type="common">African elephant</name>
    <dbReference type="NCBI Taxonomy" id="9785"/>
    <lineage>
        <taxon>Eukaryota</taxon>
        <taxon>Metazoa</taxon>
        <taxon>Chordata</taxon>
        <taxon>Craniata</taxon>
        <taxon>Vertebrata</taxon>
        <taxon>Euteleostomi</taxon>
        <taxon>Mammalia</taxon>
        <taxon>Eutheria</taxon>
        <taxon>Afrotheria</taxon>
        <taxon>Proboscidea</taxon>
        <taxon>Elephantidae</taxon>
        <taxon>Loxodonta</taxon>
    </lineage>
</organism>
<evidence type="ECO:0000256" key="2">
    <source>
        <dbReference type="ARBA" id="ARBA00022692"/>
    </source>
</evidence>
<dbReference type="PANTHER" id="PTHR22800:SF242">
    <property type="entry name" value="NKG2-A_NKG2-B TYPE II INTEGRAL MEMBRANE PROTEIN"/>
    <property type="match status" value="1"/>
</dbReference>
<feature type="domain" description="C-type lectin" evidence="9">
    <location>
        <begin position="140"/>
        <end position="244"/>
    </location>
</feature>
<evidence type="ECO:0000256" key="4">
    <source>
        <dbReference type="ARBA" id="ARBA00022968"/>
    </source>
</evidence>
<evidence type="ECO:0000259" key="9">
    <source>
        <dbReference type="PROSITE" id="PS50041"/>
    </source>
</evidence>
<dbReference type="SUPFAM" id="SSF56436">
    <property type="entry name" value="C-type lectin-like"/>
    <property type="match status" value="1"/>
</dbReference>
<keyword evidence="6 8" id="KW-0472">Membrane</keyword>
<dbReference type="Proteomes" id="UP000007646">
    <property type="component" value="Unassembled WGS sequence"/>
</dbReference>
<dbReference type="InParanoid" id="G3U4W8"/>
<evidence type="ECO:0000256" key="7">
    <source>
        <dbReference type="ARBA" id="ARBA00023180"/>
    </source>
</evidence>
<dbReference type="InterPro" id="IPR050919">
    <property type="entry name" value="NKG2/CD94_NK_receptors"/>
</dbReference>
<dbReference type="InterPro" id="IPR001304">
    <property type="entry name" value="C-type_lectin-like"/>
</dbReference>
<reference evidence="10" key="3">
    <citation type="submission" date="2025-09" db="UniProtKB">
        <authorList>
            <consortium name="Ensembl"/>
        </authorList>
    </citation>
    <scope>IDENTIFICATION</scope>
    <source>
        <strain evidence="10">Isolate ISIS603380</strain>
    </source>
</reference>
<evidence type="ECO:0000256" key="1">
    <source>
        <dbReference type="ARBA" id="ARBA00004606"/>
    </source>
</evidence>
<proteinExistence type="predicted"/>
<dbReference type="GO" id="GO:0002223">
    <property type="term" value="P:stimulatory C-type lectin receptor signaling pathway"/>
    <property type="evidence" value="ECO:0007669"/>
    <property type="project" value="TreeGrafter"/>
</dbReference>
<dbReference type="CDD" id="cd03593">
    <property type="entry name" value="CLECT_NK_receptors_like"/>
    <property type="match status" value="1"/>
</dbReference>
<evidence type="ECO:0000256" key="6">
    <source>
        <dbReference type="ARBA" id="ARBA00023136"/>
    </source>
</evidence>
<dbReference type="GeneTree" id="ENSGT00940000154752"/>
<dbReference type="GO" id="GO:0016020">
    <property type="term" value="C:membrane"/>
    <property type="evidence" value="ECO:0007669"/>
    <property type="project" value="UniProtKB-SubCell"/>
</dbReference>
<evidence type="ECO:0000256" key="5">
    <source>
        <dbReference type="ARBA" id="ARBA00022989"/>
    </source>
</evidence>
<reference evidence="10" key="2">
    <citation type="submission" date="2025-08" db="UniProtKB">
        <authorList>
            <consortium name="Ensembl"/>
        </authorList>
    </citation>
    <scope>IDENTIFICATION</scope>
    <source>
        <strain evidence="10">Isolate ISIS603380</strain>
    </source>
</reference>
<feature type="transmembrane region" description="Helical" evidence="8">
    <location>
        <begin position="72"/>
        <end position="91"/>
    </location>
</feature>
<evidence type="ECO:0000313" key="10">
    <source>
        <dbReference type="Ensembl" id="ENSLAFP00000022876.1"/>
    </source>
</evidence>
<sequence>MNNQTVTYSELNLAKNPKRQQIKPTDSDRSISITEQEITYVELNFHGASQDLQKNDKNFHCKVYLPSPPGKLVAGILGITCIALMASIIIIKIKVITPLNNASSMGTKSGKFILSFSKFCNSYSFSASHCGHCPEDWLSYSNNCYYISSDKKNWTESQMACASKKSDLTYIDNEEEMKFIAFLSSLSWIGLSRKNRDYSWLWINGSPLYKELIDTSNNTYNCAMLFSSNLLSDSCGSSKTYICKHKI</sequence>
<keyword evidence="2 8" id="KW-0812">Transmembrane</keyword>
<keyword evidence="11" id="KW-1185">Reference proteome</keyword>
<evidence type="ECO:0000256" key="3">
    <source>
        <dbReference type="ARBA" id="ARBA00022734"/>
    </source>
</evidence>
<keyword evidence="3" id="KW-0430">Lectin</keyword>
<dbReference type="Ensembl" id="ENSLAFT00000029304.1">
    <property type="protein sequence ID" value="ENSLAFP00000022876.1"/>
    <property type="gene ID" value="ENSLAFG00000015125.4"/>
</dbReference>
<protein>
    <recommendedName>
        <fullName evidence="9">C-type lectin domain-containing protein</fullName>
    </recommendedName>
</protein>
<dbReference type="InterPro" id="IPR016187">
    <property type="entry name" value="CTDL_fold"/>
</dbReference>
<dbReference type="STRING" id="9785.ENSLAFP00000022876"/>
<evidence type="ECO:0000256" key="8">
    <source>
        <dbReference type="SAM" id="Phobius"/>
    </source>
</evidence>